<protein>
    <submittedName>
        <fullName evidence="1">Uncharacterized protein</fullName>
    </submittedName>
</protein>
<gene>
    <name evidence="1" type="ORF">CHR53_15205</name>
</gene>
<name>A0A3T0HZF6_9BACI</name>
<sequence length="117" mass="13075">MLKATNLKKAVFKILAFFIICFAYVYQKPILTTGEATDYAVLCLNVPPKESGIKAVDINFADITLEKLSIDTKSGFFNQFTNQRELSVTLKTKNGEEPTIRMDAYNGKCLEVTSPLN</sequence>
<dbReference type="KEGG" id="nmk:CHR53_15205"/>
<dbReference type="OrthoDB" id="2924489at2"/>
<proteinExistence type="predicted"/>
<accession>A0A3T0HZF6</accession>
<evidence type="ECO:0000313" key="1">
    <source>
        <dbReference type="EMBL" id="AZU62516.1"/>
    </source>
</evidence>
<dbReference type="EMBL" id="CP022572">
    <property type="protein sequence ID" value="AZU62516.1"/>
    <property type="molecule type" value="Genomic_DNA"/>
</dbReference>
<reference evidence="1 2" key="1">
    <citation type="submission" date="2017-07" db="EMBL/GenBank/DDBJ databases">
        <title>The complete genome sequence of Bacillus mesonae strain H20-5, an efficient strain improving plant abiotic stress resistance.</title>
        <authorList>
            <person name="Kim S.Y."/>
            <person name="Song H."/>
            <person name="Sang M.K."/>
            <person name="Weon H.-Y."/>
            <person name="Song J."/>
        </authorList>
    </citation>
    <scope>NUCLEOTIDE SEQUENCE [LARGE SCALE GENOMIC DNA]</scope>
    <source>
        <strain evidence="1 2">H20-5</strain>
    </source>
</reference>
<organism evidence="1 2">
    <name type="scientific">Neobacillus mesonae</name>
    <dbReference type="NCBI Taxonomy" id="1193713"/>
    <lineage>
        <taxon>Bacteria</taxon>
        <taxon>Bacillati</taxon>
        <taxon>Bacillota</taxon>
        <taxon>Bacilli</taxon>
        <taxon>Bacillales</taxon>
        <taxon>Bacillaceae</taxon>
        <taxon>Neobacillus</taxon>
    </lineage>
</organism>
<dbReference type="Proteomes" id="UP000282892">
    <property type="component" value="Chromosome"/>
</dbReference>
<keyword evidence="2" id="KW-1185">Reference proteome</keyword>
<evidence type="ECO:0000313" key="2">
    <source>
        <dbReference type="Proteomes" id="UP000282892"/>
    </source>
</evidence>
<dbReference type="AlphaFoldDB" id="A0A3T0HZF6"/>
<dbReference type="RefSeq" id="WP_127487226.1">
    <property type="nucleotide sequence ID" value="NZ_CP022572.1"/>
</dbReference>